<evidence type="ECO:0000313" key="2">
    <source>
        <dbReference type="EMBL" id="MBA0085192.1"/>
    </source>
</evidence>
<dbReference type="InterPro" id="IPR030802">
    <property type="entry name" value="Permease_MalE"/>
</dbReference>
<keyword evidence="1" id="KW-1133">Transmembrane helix</keyword>
<feature type="transmembrane region" description="Helical" evidence="1">
    <location>
        <begin position="179"/>
        <end position="199"/>
    </location>
</feature>
<dbReference type="InterPro" id="IPR003453">
    <property type="entry name" value="ABC_MlaE_roteobac"/>
</dbReference>
<dbReference type="NCBIfam" id="TIGR00056">
    <property type="entry name" value="MlaE family lipid ABC transporter permease subunit"/>
    <property type="match status" value="1"/>
</dbReference>
<dbReference type="Proteomes" id="UP000567293">
    <property type="component" value="Unassembled WGS sequence"/>
</dbReference>
<dbReference type="GO" id="GO:0005548">
    <property type="term" value="F:phospholipid transporter activity"/>
    <property type="evidence" value="ECO:0007669"/>
    <property type="project" value="TreeGrafter"/>
</dbReference>
<keyword evidence="1" id="KW-0472">Membrane</keyword>
<feature type="transmembrane region" description="Helical" evidence="1">
    <location>
        <begin position="120"/>
        <end position="139"/>
    </location>
</feature>
<sequence length="241" mass="25081">IGKTSAALFFSPLKRGRSFERAVHQATMVGVQAIPIITLITFFVGVIIALQGAYGLQRLGAMHLVAGLVAISITRELGPLVAAIVVIGRSGSAFAAEIGAMRVSEELDALKTMALNPIDFLVAPKLAAMAIMLPCLTIWSDLMGVMGGALFGVAGAGFTLGGYFIATREALALRDVTTGIAKSLVFGIVITAVGCYEGFTTSAGAEGVGRSTTSAVVISILLVVLIDLMFTYLFYFARLGV</sequence>
<proteinExistence type="inferred from homology"/>
<protein>
    <submittedName>
        <fullName evidence="2">ABC transporter permease</fullName>
    </submittedName>
</protein>
<comment type="similarity">
    <text evidence="1">Belongs to the MlaE permease family.</text>
</comment>
<reference evidence="2" key="1">
    <citation type="submission" date="2020-06" db="EMBL/GenBank/DDBJ databases">
        <title>Legume-microbial interactions unlock mineral nutrients during tropical forest succession.</title>
        <authorList>
            <person name="Epihov D.Z."/>
        </authorList>
    </citation>
    <scope>NUCLEOTIDE SEQUENCE [LARGE SCALE GENOMIC DNA]</scope>
    <source>
        <strain evidence="2">Pan2503</strain>
    </source>
</reference>
<keyword evidence="1" id="KW-0812">Transmembrane</keyword>
<dbReference type="AlphaFoldDB" id="A0A7V8NPM5"/>
<dbReference type="PANTHER" id="PTHR30188:SF3">
    <property type="entry name" value="ABC TRANSPORTER PERMEASE"/>
    <property type="match status" value="1"/>
</dbReference>
<dbReference type="PANTHER" id="PTHR30188">
    <property type="entry name" value="ABC TRANSPORTER PERMEASE PROTEIN-RELATED"/>
    <property type="match status" value="1"/>
</dbReference>
<dbReference type="EMBL" id="JACDQQ010000905">
    <property type="protein sequence ID" value="MBA0085192.1"/>
    <property type="molecule type" value="Genomic_DNA"/>
</dbReference>
<comment type="caution">
    <text evidence="2">The sequence shown here is derived from an EMBL/GenBank/DDBJ whole genome shotgun (WGS) entry which is preliminary data.</text>
</comment>
<organism evidence="2 3">
    <name type="scientific">Candidatus Acidiferrum panamense</name>
    <dbReference type="NCBI Taxonomy" id="2741543"/>
    <lineage>
        <taxon>Bacteria</taxon>
        <taxon>Pseudomonadati</taxon>
        <taxon>Acidobacteriota</taxon>
        <taxon>Terriglobia</taxon>
        <taxon>Candidatus Acidiferrales</taxon>
        <taxon>Candidatus Acidiferrum</taxon>
    </lineage>
</organism>
<feature type="transmembrane region" description="Helical" evidence="1">
    <location>
        <begin position="211"/>
        <end position="235"/>
    </location>
</feature>
<dbReference type="Pfam" id="PF02405">
    <property type="entry name" value="MlaE"/>
    <property type="match status" value="1"/>
</dbReference>
<keyword evidence="3" id="KW-1185">Reference proteome</keyword>
<feature type="non-terminal residue" evidence="2">
    <location>
        <position position="1"/>
    </location>
</feature>
<feature type="transmembrane region" description="Helical" evidence="1">
    <location>
        <begin position="29"/>
        <end position="49"/>
    </location>
</feature>
<evidence type="ECO:0000313" key="3">
    <source>
        <dbReference type="Proteomes" id="UP000567293"/>
    </source>
</evidence>
<evidence type="ECO:0000256" key="1">
    <source>
        <dbReference type="RuleBase" id="RU362044"/>
    </source>
</evidence>
<gene>
    <name evidence="2" type="ORF">HRJ53_09360</name>
</gene>
<feature type="transmembrane region" description="Helical" evidence="1">
    <location>
        <begin position="145"/>
        <end position="167"/>
    </location>
</feature>
<dbReference type="GO" id="GO:0043190">
    <property type="term" value="C:ATP-binding cassette (ABC) transporter complex"/>
    <property type="evidence" value="ECO:0007669"/>
    <property type="project" value="InterPro"/>
</dbReference>
<name>A0A7V8NPM5_9BACT</name>
<accession>A0A7V8NPM5</accession>